<evidence type="ECO:0000256" key="1">
    <source>
        <dbReference type="SAM" id="MobiDB-lite"/>
    </source>
</evidence>
<proteinExistence type="predicted"/>
<evidence type="ECO:0000313" key="3">
    <source>
        <dbReference type="Proteomes" id="UP000824782"/>
    </source>
</evidence>
<organism evidence="2 3">
    <name type="scientific">Engystomops pustulosus</name>
    <name type="common">Tungara frog</name>
    <name type="synonym">Physalaemus pustulosus</name>
    <dbReference type="NCBI Taxonomy" id="76066"/>
    <lineage>
        <taxon>Eukaryota</taxon>
        <taxon>Metazoa</taxon>
        <taxon>Chordata</taxon>
        <taxon>Craniata</taxon>
        <taxon>Vertebrata</taxon>
        <taxon>Euteleostomi</taxon>
        <taxon>Amphibia</taxon>
        <taxon>Batrachia</taxon>
        <taxon>Anura</taxon>
        <taxon>Neobatrachia</taxon>
        <taxon>Hyloidea</taxon>
        <taxon>Leptodactylidae</taxon>
        <taxon>Leiuperinae</taxon>
        <taxon>Engystomops</taxon>
    </lineage>
</organism>
<protein>
    <submittedName>
        <fullName evidence="2">Uncharacterized protein</fullName>
    </submittedName>
</protein>
<accession>A0AAV7C920</accession>
<feature type="region of interest" description="Disordered" evidence="1">
    <location>
        <begin position="34"/>
        <end position="54"/>
    </location>
</feature>
<dbReference type="AlphaFoldDB" id="A0AAV7C920"/>
<sequence>MEIGGIKTQVIEGTGRHLCEGQRGTKVVHEDHFKKEPQGEDRTDGMDGVRPLPPPHSWKAIHLPSSGGIGRLLGHGPARWPPHVPGHLGSGVRWSQGGLLDNIRMSAISAGEAAIVHFCVIFCSFFYAPVKETITGFLLNTG</sequence>
<dbReference type="Proteomes" id="UP000824782">
    <property type="component" value="Unassembled WGS sequence"/>
</dbReference>
<feature type="compositionally biased region" description="Basic and acidic residues" evidence="1">
    <location>
        <begin position="34"/>
        <end position="47"/>
    </location>
</feature>
<feature type="non-terminal residue" evidence="2">
    <location>
        <position position="142"/>
    </location>
</feature>
<keyword evidence="3" id="KW-1185">Reference proteome</keyword>
<comment type="caution">
    <text evidence="2">The sequence shown here is derived from an EMBL/GenBank/DDBJ whole genome shotgun (WGS) entry which is preliminary data.</text>
</comment>
<dbReference type="EMBL" id="WNYA01000003">
    <property type="protein sequence ID" value="KAG8581454.1"/>
    <property type="molecule type" value="Genomic_DNA"/>
</dbReference>
<gene>
    <name evidence="2" type="ORF">GDO81_007671</name>
</gene>
<reference evidence="2" key="1">
    <citation type="thesis" date="2020" institute="ProQuest LLC" country="789 East Eisenhower Parkway, Ann Arbor, MI, USA">
        <title>Comparative Genomics and Chromosome Evolution.</title>
        <authorList>
            <person name="Mudd A.B."/>
        </authorList>
    </citation>
    <scope>NUCLEOTIDE SEQUENCE</scope>
    <source>
        <strain evidence="2">237g6f4</strain>
        <tissue evidence="2">Blood</tissue>
    </source>
</reference>
<name>A0AAV7C920_ENGPU</name>
<evidence type="ECO:0000313" key="2">
    <source>
        <dbReference type="EMBL" id="KAG8581454.1"/>
    </source>
</evidence>